<proteinExistence type="predicted"/>
<dbReference type="OrthoDB" id="2680078at2"/>
<dbReference type="RefSeq" id="WP_071390769.1">
    <property type="nucleotide sequence ID" value="NZ_MLQS01000030.1"/>
</dbReference>
<gene>
    <name evidence="1" type="ORF">BKP45_19100</name>
</gene>
<protein>
    <submittedName>
        <fullName evidence="1">Uncharacterized protein</fullName>
    </submittedName>
</protein>
<dbReference type="EMBL" id="MLQS01000030">
    <property type="protein sequence ID" value="OIJ18551.1"/>
    <property type="molecule type" value="Genomic_DNA"/>
</dbReference>
<name>A0A1S2M1G0_9BACI</name>
<organism evidence="1 2">
    <name type="scientific">Anaerobacillus alkalidiazotrophicus</name>
    <dbReference type="NCBI Taxonomy" id="472963"/>
    <lineage>
        <taxon>Bacteria</taxon>
        <taxon>Bacillati</taxon>
        <taxon>Bacillota</taxon>
        <taxon>Bacilli</taxon>
        <taxon>Bacillales</taxon>
        <taxon>Bacillaceae</taxon>
        <taxon>Anaerobacillus</taxon>
    </lineage>
</organism>
<dbReference type="STRING" id="472963.BKP45_19100"/>
<evidence type="ECO:0000313" key="2">
    <source>
        <dbReference type="Proteomes" id="UP000180057"/>
    </source>
</evidence>
<reference evidence="1 2" key="1">
    <citation type="submission" date="2016-10" db="EMBL/GenBank/DDBJ databases">
        <title>Draft genome sequences of four alkaliphilic bacteria belonging to the Anaerobacillus genus.</title>
        <authorList>
            <person name="Bassil N.M."/>
            <person name="Lloyd J.R."/>
        </authorList>
    </citation>
    <scope>NUCLEOTIDE SEQUENCE [LARGE SCALE GENOMIC DNA]</scope>
    <source>
        <strain evidence="1 2">DSM 22531</strain>
    </source>
</reference>
<accession>A0A1S2M1G0</accession>
<dbReference type="Proteomes" id="UP000180057">
    <property type="component" value="Unassembled WGS sequence"/>
</dbReference>
<sequence>MSINLCDILSVTCFLTNEDGVSLNPLLPGSIVCQEISQLDGRKNVNTSLPNGDPITLQKVKIRKGGFIVLKIIGPETFCLSDPIPFNFIETVILCAPDGTELKCNVTDFECDAILNCQDGLVTSVDLFFDICQSIEMIGGVVIAIDGSFCKPRREAIPVRSKMTLPIDFSSIFPANSRQEITEDKEQDVEVQDDYSLPRLFHSQQELACLSVKVYDWIVRQSSFHLNFNINDLTIKCDEPPCDAHLFVHAAYVCEADLQGQVVCGDIPVVGEDVFYSAEPDIVTFSPDPSLTDENGDFETIVTIPAGTPPTPVTITAVTNVSGLLLSTSLETIVECHGPCVIELFVADTIDCDGFVEGRVMCMCGGRLIEGAVVTLSSDPDDIISFEHNPIITGHDGNFFSGITVDPGTPLQVVTITVTTDVEGQTIPKTVDVDVECPDSILKTRLKFLFREYVQMGICFS</sequence>
<comment type="caution">
    <text evidence="1">The sequence shown here is derived from an EMBL/GenBank/DDBJ whole genome shotgun (WGS) entry which is preliminary data.</text>
</comment>
<keyword evidence="2" id="KW-1185">Reference proteome</keyword>
<dbReference type="AlphaFoldDB" id="A0A1S2M1G0"/>
<evidence type="ECO:0000313" key="1">
    <source>
        <dbReference type="EMBL" id="OIJ18551.1"/>
    </source>
</evidence>